<sequence length="178" mass="20142">MMSNWWRILVMFLGLLALPACGQDASVPETVSPAYREMLRMLYRETVPTIQAAALADMLLAKPKKVLLLDTRTPAEYKVSHLTGAKFVNFDSFEKNDFAGLSRGQTVVVYCSVGYRSERVGERLKALGFSDVRNLYGGIFQWVNEGRLVYNAAGPTRQIHPYSVLWSAWLRQGEQVYQ</sequence>
<keyword evidence="4" id="KW-1185">Reference proteome</keyword>
<protein>
    <submittedName>
        <fullName evidence="3">Rhodanese domain protein</fullName>
    </submittedName>
</protein>
<dbReference type="Proteomes" id="UP000192266">
    <property type="component" value="Unassembled WGS sequence"/>
</dbReference>
<dbReference type="InterPro" id="IPR001763">
    <property type="entry name" value="Rhodanese-like_dom"/>
</dbReference>
<dbReference type="InterPro" id="IPR050229">
    <property type="entry name" value="GlpE_sulfurtransferase"/>
</dbReference>
<dbReference type="AlphaFoldDB" id="A0A1W1W3Z2"/>
<proteinExistence type="predicted"/>
<feature type="signal peptide" evidence="1">
    <location>
        <begin position="1"/>
        <end position="22"/>
    </location>
</feature>
<dbReference type="RefSeq" id="WP_143435093.1">
    <property type="nucleotide sequence ID" value="NZ_FWWW01000100.1"/>
</dbReference>
<keyword evidence="1" id="KW-0732">Signal</keyword>
<dbReference type="STRING" id="645990.SAMN00120144_1962"/>
<dbReference type="NCBIfam" id="NF045521">
    <property type="entry name" value="rhoda_near_glyco"/>
    <property type="match status" value="1"/>
</dbReference>
<dbReference type="Pfam" id="PF00581">
    <property type="entry name" value="Rhodanese"/>
    <property type="match status" value="1"/>
</dbReference>
<dbReference type="PANTHER" id="PTHR43031:SF16">
    <property type="entry name" value="OXIDOREDUCTASE"/>
    <property type="match status" value="1"/>
</dbReference>
<evidence type="ECO:0000259" key="2">
    <source>
        <dbReference type="PROSITE" id="PS50206"/>
    </source>
</evidence>
<feature type="chain" id="PRO_5012958309" evidence="1">
    <location>
        <begin position="23"/>
        <end position="178"/>
    </location>
</feature>
<dbReference type="InterPro" id="IPR036873">
    <property type="entry name" value="Rhodanese-like_dom_sf"/>
</dbReference>
<evidence type="ECO:0000313" key="3">
    <source>
        <dbReference type="EMBL" id="SMC00348.1"/>
    </source>
</evidence>
<organism evidence="3 4">
    <name type="scientific">Hymenobacter roseosalivarius DSM 11622</name>
    <dbReference type="NCBI Taxonomy" id="645990"/>
    <lineage>
        <taxon>Bacteria</taxon>
        <taxon>Pseudomonadati</taxon>
        <taxon>Bacteroidota</taxon>
        <taxon>Cytophagia</taxon>
        <taxon>Cytophagales</taxon>
        <taxon>Hymenobacteraceae</taxon>
        <taxon>Hymenobacter</taxon>
    </lineage>
</organism>
<dbReference type="PROSITE" id="PS50206">
    <property type="entry name" value="RHODANESE_3"/>
    <property type="match status" value="1"/>
</dbReference>
<reference evidence="3 4" key="1">
    <citation type="submission" date="2017-04" db="EMBL/GenBank/DDBJ databases">
        <authorList>
            <person name="Afonso C.L."/>
            <person name="Miller P.J."/>
            <person name="Scott M.A."/>
            <person name="Spackman E."/>
            <person name="Goraichik I."/>
            <person name="Dimitrov K.M."/>
            <person name="Suarez D.L."/>
            <person name="Swayne D.E."/>
        </authorList>
    </citation>
    <scope>NUCLEOTIDE SEQUENCE [LARGE SCALE GENOMIC DNA]</scope>
    <source>
        <strain evidence="3 4">DSM 11622</strain>
    </source>
</reference>
<evidence type="ECO:0000256" key="1">
    <source>
        <dbReference type="SAM" id="SignalP"/>
    </source>
</evidence>
<gene>
    <name evidence="3" type="ORF">SAMN00120144_1962</name>
</gene>
<dbReference type="CDD" id="cd00158">
    <property type="entry name" value="RHOD"/>
    <property type="match status" value="1"/>
</dbReference>
<dbReference type="OrthoDB" id="598065at2"/>
<dbReference type="Gene3D" id="3.40.250.10">
    <property type="entry name" value="Rhodanese-like domain"/>
    <property type="match status" value="1"/>
</dbReference>
<name>A0A1W1W3Z2_9BACT</name>
<dbReference type="SUPFAM" id="SSF52821">
    <property type="entry name" value="Rhodanese/Cell cycle control phosphatase"/>
    <property type="match status" value="1"/>
</dbReference>
<accession>A0A1W1W3Z2</accession>
<evidence type="ECO:0000313" key="4">
    <source>
        <dbReference type="Proteomes" id="UP000192266"/>
    </source>
</evidence>
<feature type="domain" description="Rhodanese" evidence="2">
    <location>
        <begin position="62"/>
        <end position="151"/>
    </location>
</feature>
<dbReference type="SMART" id="SM00450">
    <property type="entry name" value="RHOD"/>
    <property type="match status" value="1"/>
</dbReference>
<dbReference type="EMBL" id="FWWW01000100">
    <property type="protein sequence ID" value="SMC00348.1"/>
    <property type="molecule type" value="Genomic_DNA"/>
</dbReference>
<dbReference type="PANTHER" id="PTHR43031">
    <property type="entry name" value="FAD-DEPENDENT OXIDOREDUCTASE"/>
    <property type="match status" value="1"/>
</dbReference>